<evidence type="ECO:0000313" key="1">
    <source>
        <dbReference type="EMBL" id="CAG2062159.1"/>
    </source>
</evidence>
<dbReference type="Proteomes" id="UP001153148">
    <property type="component" value="Unassembled WGS sequence"/>
</dbReference>
<name>A0ABN7P871_TIMPD</name>
<keyword evidence="2" id="KW-1185">Reference proteome</keyword>
<protein>
    <recommendedName>
        <fullName evidence="3">SH3 domain-containing protein</fullName>
    </recommendedName>
</protein>
<evidence type="ECO:0000313" key="2">
    <source>
        <dbReference type="Proteomes" id="UP001153148"/>
    </source>
</evidence>
<reference evidence="1" key="1">
    <citation type="submission" date="2021-03" db="EMBL/GenBank/DDBJ databases">
        <authorList>
            <person name="Tran Van P."/>
        </authorList>
    </citation>
    <scope>NUCLEOTIDE SEQUENCE</scope>
</reference>
<comment type="caution">
    <text evidence="1">The sequence shown here is derived from an EMBL/GenBank/DDBJ whole genome shotgun (WGS) entry which is preliminary data.</text>
</comment>
<accession>A0ABN7P871</accession>
<gene>
    <name evidence="1" type="ORF">TPAB3V08_LOCUS9112</name>
</gene>
<dbReference type="EMBL" id="CAJPIN010018910">
    <property type="protein sequence ID" value="CAG2062159.1"/>
    <property type="molecule type" value="Genomic_DNA"/>
</dbReference>
<evidence type="ECO:0008006" key="3">
    <source>
        <dbReference type="Google" id="ProtNLM"/>
    </source>
</evidence>
<organism evidence="1 2">
    <name type="scientific">Timema podura</name>
    <name type="common">Walking stick</name>
    <dbReference type="NCBI Taxonomy" id="61482"/>
    <lineage>
        <taxon>Eukaryota</taxon>
        <taxon>Metazoa</taxon>
        <taxon>Ecdysozoa</taxon>
        <taxon>Arthropoda</taxon>
        <taxon>Hexapoda</taxon>
        <taxon>Insecta</taxon>
        <taxon>Pterygota</taxon>
        <taxon>Neoptera</taxon>
        <taxon>Polyneoptera</taxon>
        <taxon>Phasmatodea</taxon>
        <taxon>Timematodea</taxon>
        <taxon>Timematoidea</taxon>
        <taxon>Timematidae</taxon>
        <taxon>Timema</taxon>
    </lineage>
</organism>
<proteinExistence type="predicted"/>
<sequence>MVQMGWHGNMGECIMGQSGGSSLSIIRRGRSVENSRKVGNFKAHHADKEALVIVKGDNVRVVLDMSENQWCQLKLLAKQTGELVYLRGSVAPTGRAELTFWYYCKVLVANQLKLLHIKVKKYPATPADPTKNIPVLCCVDIKEDRPKILNSFTPQELDAIYGGQGQT</sequence>